<reference evidence="2 3" key="1">
    <citation type="submission" date="2024-09" db="EMBL/GenBank/DDBJ databases">
        <authorList>
            <person name="Sun Q."/>
            <person name="Mori K."/>
        </authorList>
    </citation>
    <scope>NUCLEOTIDE SEQUENCE [LARGE SCALE GENOMIC DNA]</scope>
    <source>
        <strain evidence="2 3">JCM 6917</strain>
    </source>
</reference>
<dbReference type="EMBL" id="JBHMCY010000043">
    <property type="protein sequence ID" value="MFB9465272.1"/>
    <property type="molecule type" value="Genomic_DNA"/>
</dbReference>
<gene>
    <name evidence="2" type="ORF">ACFF45_21780</name>
</gene>
<name>A0ABV5N501_9ACTN</name>
<sequence length="254" mass="26549">MLSGTFPPERVNRDARLFGLVSPARHVAVAARAVTTDDSGVIRRAVAATGHVPADRLPLAQVGTALGSIAPRTPKTVADRLVAVSPPLPLDQLHVGFVEAVLVLESATRFAMPGVVRLSDLGPRSLVRSDARTAEGLSVRHLAPLDDARRSSGEIEETAVRFWLLMDCPAEREPDGACRHRAGRLPRATGPRVVAARRQQPAGGHREAGRSGTSQASCASGRKGNGGCGGRRPTGSLLGPERSKRGMAAAGIPA</sequence>
<proteinExistence type="predicted"/>
<comment type="caution">
    <text evidence="2">The sequence shown here is derived from an EMBL/GenBank/DDBJ whole genome shotgun (WGS) entry which is preliminary data.</text>
</comment>
<dbReference type="Proteomes" id="UP001589709">
    <property type="component" value="Unassembled WGS sequence"/>
</dbReference>
<evidence type="ECO:0000313" key="2">
    <source>
        <dbReference type="EMBL" id="MFB9465272.1"/>
    </source>
</evidence>
<dbReference type="RefSeq" id="WP_381348103.1">
    <property type="nucleotide sequence ID" value="NZ_JBHMCY010000043.1"/>
</dbReference>
<organism evidence="2 3">
    <name type="scientific">Streptomyces cinereospinus</name>
    <dbReference type="NCBI Taxonomy" id="285561"/>
    <lineage>
        <taxon>Bacteria</taxon>
        <taxon>Bacillati</taxon>
        <taxon>Actinomycetota</taxon>
        <taxon>Actinomycetes</taxon>
        <taxon>Kitasatosporales</taxon>
        <taxon>Streptomycetaceae</taxon>
        <taxon>Streptomyces</taxon>
    </lineage>
</organism>
<evidence type="ECO:0000313" key="3">
    <source>
        <dbReference type="Proteomes" id="UP001589709"/>
    </source>
</evidence>
<accession>A0ABV5N501</accession>
<feature type="compositionally biased region" description="Gly residues" evidence="1">
    <location>
        <begin position="223"/>
        <end position="232"/>
    </location>
</feature>
<protein>
    <submittedName>
        <fullName evidence="2">Uncharacterized protein</fullName>
    </submittedName>
</protein>
<keyword evidence="3" id="KW-1185">Reference proteome</keyword>
<evidence type="ECO:0000256" key="1">
    <source>
        <dbReference type="SAM" id="MobiDB-lite"/>
    </source>
</evidence>
<feature type="region of interest" description="Disordered" evidence="1">
    <location>
        <begin position="176"/>
        <end position="254"/>
    </location>
</feature>